<dbReference type="Proteomes" id="UP001165136">
    <property type="component" value="Unassembled WGS sequence"/>
</dbReference>
<keyword evidence="1" id="KW-0812">Transmembrane</keyword>
<evidence type="ECO:0000256" key="1">
    <source>
        <dbReference type="SAM" id="Phobius"/>
    </source>
</evidence>
<keyword evidence="3" id="KW-1185">Reference proteome</keyword>
<feature type="transmembrane region" description="Helical" evidence="1">
    <location>
        <begin position="64"/>
        <end position="83"/>
    </location>
</feature>
<keyword evidence="1" id="KW-1133">Transmembrane helix</keyword>
<reference evidence="2" key="1">
    <citation type="submission" date="2023-03" db="EMBL/GenBank/DDBJ databases">
        <title>Amycolatopsis taiwanensis NBRC 103393.</title>
        <authorList>
            <person name="Ichikawa N."/>
            <person name="Sato H."/>
            <person name="Tonouchi N."/>
        </authorList>
    </citation>
    <scope>NUCLEOTIDE SEQUENCE</scope>
    <source>
        <strain evidence="2">NBRC 103393</strain>
    </source>
</reference>
<gene>
    <name evidence="2" type="ORF">Atai01_43860</name>
</gene>
<dbReference type="EMBL" id="BSTI01000009">
    <property type="protein sequence ID" value="GLY67767.1"/>
    <property type="molecule type" value="Genomic_DNA"/>
</dbReference>
<keyword evidence="1" id="KW-0472">Membrane</keyword>
<name>A0A9W6R563_9PSEU</name>
<sequence>MWSPLVRGALAGAAGTTALNAVTYLDMVLRGRPASSTPETSIDRLSAAVGVPIPGDEGHRPNRLSGLGALLAIFIGIAVGAGYGLARQLGWRPPLALGAASAGLAAMVGASAPMTVLGVTDPRTWRLADWVADVVPHLAYGVVTAATYRATE</sequence>
<dbReference type="AlphaFoldDB" id="A0A9W6R563"/>
<protein>
    <submittedName>
        <fullName evidence="2">Uncharacterized protein</fullName>
    </submittedName>
</protein>
<accession>A0A9W6R563</accession>
<proteinExistence type="predicted"/>
<evidence type="ECO:0000313" key="3">
    <source>
        <dbReference type="Proteomes" id="UP001165136"/>
    </source>
</evidence>
<feature type="transmembrane region" description="Helical" evidence="1">
    <location>
        <begin position="95"/>
        <end position="117"/>
    </location>
</feature>
<organism evidence="2 3">
    <name type="scientific">Amycolatopsis taiwanensis</name>
    <dbReference type="NCBI Taxonomy" id="342230"/>
    <lineage>
        <taxon>Bacteria</taxon>
        <taxon>Bacillati</taxon>
        <taxon>Actinomycetota</taxon>
        <taxon>Actinomycetes</taxon>
        <taxon>Pseudonocardiales</taxon>
        <taxon>Pseudonocardiaceae</taxon>
        <taxon>Amycolatopsis</taxon>
    </lineage>
</organism>
<evidence type="ECO:0000313" key="2">
    <source>
        <dbReference type="EMBL" id="GLY67767.1"/>
    </source>
</evidence>
<comment type="caution">
    <text evidence="2">The sequence shown here is derived from an EMBL/GenBank/DDBJ whole genome shotgun (WGS) entry which is preliminary data.</text>
</comment>